<feature type="region of interest" description="Disordered" evidence="1">
    <location>
        <begin position="110"/>
        <end position="138"/>
    </location>
</feature>
<feature type="compositionally biased region" description="Basic and acidic residues" evidence="1">
    <location>
        <begin position="110"/>
        <end position="125"/>
    </location>
</feature>
<evidence type="ECO:0000256" key="1">
    <source>
        <dbReference type="SAM" id="MobiDB-lite"/>
    </source>
</evidence>
<sequence length="377" mass="41376">MPHPAVAAGAVVAVSVAVATAVAIYESPELRRYADDVRRRIAVALHSMGDNINPAYREPLFNRPEDADGFLESRHGAGAEDGVDADEETRRRQRIELLYWNTVRMEKQAMEEKQREAEEREKEKPALLGNRPRGSSFDDFLRQDENAEQGTFVFNTGADTRAMHDGLRHRGQPSHLPYTNPFADEHHIDAEELNAEASIIGPTMEEFSDIYSATTRDDQNEKLPLSPEPVAAVLFDAEAAPARSETESSATLDRELGPDEFMTAGQEDRHNAYSSIQAWAENSSPDFYSPLPVTPTAPVSEPELLSDGQLTPTDSMSIIGSTEDVADVANDAQSSRDGETGRYYDVMSESSGMMTPASWSEVGSVISESDAPIPTRA</sequence>
<organism evidence="2 3">
    <name type="scientific">Thelonectria olida</name>
    <dbReference type="NCBI Taxonomy" id="1576542"/>
    <lineage>
        <taxon>Eukaryota</taxon>
        <taxon>Fungi</taxon>
        <taxon>Dikarya</taxon>
        <taxon>Ascomycota</taxon>
        <taxon>Pezizomycotina</taxon>
        <taxon>Sordariomycetes</taxon>
        <taxon>Hypocreomycetidae</taxon>
        <taxon>Hypocreales</taxon>
        <taxon>Nectriaceae</taxon>
        <taxon>Thelonectria</taxon>
    </lineage>
</organism>
<dbReference type="Proteomes" id="UP000777438">
    <property type="component" value="Unassembled WGS sequence"/>
</dbReference>
<evidence type="ECO:0000313" key="3">
    <source>
        <dbReference type="Proteomes" id="UP000777438"/>
    </source>
</evidence>
<dbReference type="OrthoDB" id="3926760at2759"/>
<keyword evidence="3" id="KW-1185">Reference proteome</keyword>
<gene>
    <name evidence="2" type="ORF">B0T10DRAFT_478933</name>
</gene>
<feature type="region of interest" description="Disordered" evidence="1">
    <location>
        <begin position="349"/>
        <end position="377"/>
    </location>
</feature>
<comment type="caution">
    <text evidence="2">The sequence shown here is derived from an EMBL/GenBank/DDBJ whole genome shotgun (WGS) entry which is preliminary data.</text>
</comment>
<accession>A0A9P8WCU8</accession>
<protein>
    <submittedName>
        <fullName evidence="2">Uncharacterized protein</fullName>
    </submittedName>
</protein>
<name>A0A9P8WCU8_9HYPO</name>
<proteinExistence type="predicted"/>
<dbReference type="EMBL" id="JAGPYM010000004">
    <property type="protein sequence ID" value="KAH6895816.1"/>
    <property type="molecule type" value="Genomic_DNA"/>
</dbReference>
<evidence type="ECO:0000313" key="2">
    <source>
        <dbReference type="EMBL" id="KAH6895816.1"/>
    </source>
</evidence>
<reference evidence="2 3" key="1">
    <citation type="journal article" date="2021" name="Nat. Commun.">
        <title>Genetic determinants of endophytism in the Arabidopsis root mycobiome.</title>
        <authorList>
            <person name="Mesny F."/>
            <person name="Miyauchi S."/>
            <person name="Thiergart T."/>
            <person name="Pickel B."/>
            <person name="Atanasova L."/>
            <person name="Karlsson M."/>
            <person name="Huettel B."/>
            <person name="Barry K.W."/>
            <person name="Haridas S."/>
            <person name="Chen C."/>
            <person name="Bauer D."/>
            <person name="Andreopoulos W."/>
            <person name="Pangilinan J."/>
            <person name="LaButti K."/>
            <person name="Riley R."/>
            <person name="Lipzen A."/>
            <person name="Clum A."/>
            <person name="Drula E."/>
            <person name="Henrissat B."/>
            <person name="Kohler A."/>
            <person name="Grigoriev I.V."/>
            <person name="Martin F.M."/>
            <person name="Hacquard S."/>
        </authorList>
    </citation>
    <scope>NUCLEOTIDE SEQUENCE [LARGE SCALE GENOMIC DNA]</scope>
    <source>
        <strain evidence="2 3">MPI-CAGE-CH-0241</strain>
    </source>
</reference>
<dbReference type="AlphaFoldDB" id="A0A9P8WCU8"/>